<dbReference type="PANTHER" id="PTHR12629:SF0">
    <property type="entry name" value="DIPHOSPHOINOSITOL-POLYPHOSPHATE DIPHOSPHATASE"/>
    <property type="match status" value="1"/>
</dbReference>
<feature type="domain" description="Nudix hydrolase" evidence="5">
    <location>
        <begin position="20"/>
        <end position="152"/>
    </location>
</feature>
<keyword evidence="2" id="KW-0479">Metal-binding</keyword>
<dbReference type="GO" id="GO:0005737">
    <property type="term" value="C:cytoplasm"/>
    <property type="evidence" value="ECO:0007669"/>
    <property type="project" value="TreeGrafter"/>
</dbReference>
<dbReference type="InterPro" id="IPR015797">
    <property type="entry name" value="NUDIX_hydrolase-like_dom_sf"/>
</dbReference>
<dbReference type="GO" id="GO:0046872">
    <property type="term" value="F:metal ion binding"/>
    <property type="evidence" value="ECO:0007669"/>
    <property type="project" value="UniProtKB-KW"/>
</dbReference>
<evidence type="ECO:0000256" key="3">
    <source>
        <dbReference type="ARBA" id="ARBA00022801"/>
    </source>
</evidence>
<sequence length="152" mass="17162">MISILNNLWVNYLGPLLQRPKRQQVAALCYRGKGDGKEVLLITSRGTGRWIIPKGWPIRGKNGPQSAMQEAWEEAGVREGTENPDAIGSYTYDKRQASGWSFPVETMVYPFAVDALEDEFPEVAERERKWVSADDAANLVQEPELKTILRNI</sequence>
<evidence type="ECO:0000313" key="6">
    <source>
        <dbReference type="EMBL" id="MBB5720911.1"/>
    </source>
</evidence>
<dbReference type="InterPro" id="IPR047198">
    <property type="entry name" value="DDP-like_NUDIX"/>
</dbReference>
<evidence type="ECO:0000256" key="1">
    <source>
        <dbReference type="ARBA" id="ARBA00001946"/>
    </source>
</evidence>
<dbReference type="EMBL" id="JACIJM010000001">
    <property type="protein sequence ID" value="MBB5720911.1"/>
    <property type="molecule type" value="Genomic_DNA"/>
</dbReference>
<comment type="cofactor">
    <cofactor evidence="1">
        <name>Mg(2+)</name>
        <dbReference type="ChEBI" id="CHEBI:18420"/>
    </cofactor>
</comment>
<accession>A0A7W9EYH8</accession>
<keyword evidence="7" id="KW-1185">Reference proteome</keyword>
<dbReference type="Proteomes" id="UP000535415">
    <property type="component" value="Unassembled WGS sequence"/>
</dbReference>
<keyword evidence="4" id="KW-0460">Magnesium</keyword>
<proteinExistence type="predicted"/>
<dbReference type="CDD" id="cd04666">
    <property type="entry name" value="NUDIX_DIPP2_like_Nudt4"/>
    <property type="match status" value="1"/>
</dbReference>
<dbReference type="InterPro" id="IPR000086">
    <property type="entry name" value="NUDIX_hydrolase_dom"/>
</dbReference>
<reference evidence="6 7" key="1">
    <citation type="submission" date="2020-08" db="EMBL/GenBank/DDBJ databases">
        <title>Genomic Encyclopedia of Type Strains, Phase IV (KMG-IV): sequencing the most valuable type-strain genomes for metagenomic binning, comparative biology and taxonomic classification.</title>
        <authorList>
            <person name="Goeker M."/>
        </authorList>
    </citation>
    <scope>NUCLEOTIDE SEQUENCE [LARGE SCALE GENOMIC DNA]</scope>
    <source>
        <strain evidence="6 7">DSM 101064</strain>
    </source>
</reference>
<evidence type="ECO:0000256" key="4">
    <source>
        <dbReference type="ARBA" id="ARBA00022842"/>
    </source>
</evidence>
<evidence type="ECO:0000256" key="2">
    <source>
        <dbReference type="ARBA" id="ARBA00022723"/>
    </source>
</evidence>
<evidence type="ECO:0000313" key="7">
    <source>
        <dbReference type="Proteomes" id="UP000535415"/>
    </source>
</evidence>
<keyword evidence="3" id="KW-0378">Hydrolase</keyword>
<dbReference type="AlphaFoldDB" id="A0A7W9EYH8"/>
<dbReference type="Pfam" id="PF00293">
    <property type="entry name" value="NUDIX"/>
    <property type="match status" value="1"/>
</dbReference>
<dbReference type="PANTHER" id="PTHR12629">
    <property type="entry name" value="DIPHOSPHOINOSITOL POLYPHOSPHATE PHOSPHOHYDROLASE"/>
    <property type="match status" value="1"/>
</dbReference>
<gene>
    <name evidence="6" type="ORF">FHS72_000515</name>
</gene>
<protein>
    <submittedName>
        <fullName evidence="6">8-oxo-dGTP pyrophosphatase MutT (NUDIX family)</fullName>
    </submittedName>
</protein>
<evidence type="ECO:0000259" key="5">
    <source>
        <dbReference type="PROSITE" id="PS51462"/>
    </source>
</evidence>
<dbReference type="PROSITE" id="PS51462">
    <property type="entry name" value="NUDIX"/>
    <property type="match status" value="1"/>
</dbReference>
<dbReference type="GO" id="GO:0016462">
    <property type="term" value="F:pyrophosphatase activity"/>
    <property type="evidence" value="ECO:0007669"/>
    <property type="project" value="InterPro"/>
</dbReference>
<dbReference type="RefSeq" id="WP_183525042.1">
    <property type="nucleotide sequence ID" value="NZ_JACIJM010000001.1"/>
</dbReference>
<organism evidence="6 7">
    <name type="scientific">Yoonia ponticola</name>
    <dbReference type="NCBI Taxonomy" id="1524255"/>
    <lineage>
        <taxon>Bacteria</taxon>
        <taxon>Pseudomonadati</taxon>
        <taxon>Pseudomonadota</taxon>
        <taxon>Alphaproteobacteria</taxon>
        <taxon>Rhodobacterales</taxon>
        <taxon>Paracoccaceae</taxon>
        <taxon>Yoonia</taxon>
    </lineage>
</organism>
<dbReference type="Gene3D" id="3.90.79.10">
    <property type="entry name" value="Nucleoside Triphosphate Pyrophosphohydrolase"/>
    <property type="match status" value="1"/>
</dbReference>
<dbReference type="SUPFAM" id="SSF55811">
    <property type="entry name" value="Nudix"/>
    <property type="match status" value="1"/>
</dbReference>
<name>A0A7W9EYH8_9RHOB</name>
<comment type="caution">
    <text evidence="6">The sequence shown here is derived from an EMBL/GenBank/DDBJ whole genome shotgun (WGS) entry which is preliminary data.</text>
</comment>